<dbReference type="Gene3D" id="3.40.50.300">
    <property type="entry name" value="P-loop containing nucleotide triphosphate hydrolases"/>
    <property type="match status" value="1"/>
</dbReference>
<dbReference type="SMART" id="SM01043">
    <property type="entry name" value="BTAD"/>
    <property type="match status" value="1"/>
</dbReference>
<dbReference type="PANTHER" id="PTHR35807:SF2">
    <property type="entry name" value="TRANSCRIPTIONAL ACTIVATOR DOMAIN"/>
    <property type="match status" value="1"/>
</dbReference>
<evidence type="ECO:0000256" key="3">
    <source>
        <dbReference type="PROSITE-ProRule" id="PRU00339"/>
    </source>
</evidence>
<dbReference type="InterPro" id="IPR016032">
    <property type="entry name" value="Sig_transdc_resp-reg_C-effctor"/>
</dbReference>
<dbReference type="InterPro" id="IPR011990">
    <property type="entry name" value="TPR-like_helical_dom_sf"/>
</dbReference>
<gene>
    <name evidence="6" type="ORF">DealDRAFT_1304</name>
</gene>
<evidence type="ECO:0000313" key="7">
    <source>
        <dbReference type="Proteomes" id="UP000006443"/>
    </source>
</evidence>
<dbReference type="Proteomes" id="UP000006443">
    <property type="component" value="Unassembled WGS sequence"/>
</dbReference>
<dbReference type="InterPro" id="IPR027417">
    <property type="entry name" value="P-loop_NTPase"/>
</dbReference>
<dbReference type="InterPro" id="IPR059106">
    <property type="entry name" value="WHD_MalT"/>
</dbReference>
<sequence length="1123" mass="126258">MSLSDRILASKLLAPRTGVRLLARPRLLEKFTDYQSRKLTLISAPAGYGKTVLISQFAGQVKAQVVWYQLDHFDNDLALFVQHLLAGIEKHLPGLGVEIMDLVERGTDLQKELRRITTALVNSLTANLEEEMILVIDDYHAIEEEAVHGFMEQLLEYLPDKVHMVLSSRTLPPLHLGRLKIAGLMEEINLEDLRFRTDEISGFLLAENNEPVSGETISYLDEETGGWAAALRLAGLSINSVKVRQKASARRTNSHRKEIYHYLASEVLQNLPQDLADFVQSTAVLDFMTPQICDLFLDRDDSYEVLDSLEEQNLFAVVGEGDVYRYHHLFRDFLLSRLGEKKSNLLQKAGQCYLQAGYPVRAVECFLGAGDFGRAVHAVENVAGTMLLHSRWQTVRRWLQSIPEDIKQEHPKMLLFEGVVLLNSGRLEQAEGLIRQAAEALAQTGDQDGIFQTKLYLARILRSRGDYGQSMQMLEEILPQFAGRPVAEWYDMTMEYSLVLGMRGELDKAVHLLNQALTLAEQEGEVHIAAQLVERLGEIHFIKGDYSKAVTVHHRAAEMAPEQERQSFLLRDSIATIYHDWGDLDQALEYAQNSLKAKEQLGMTEALPYALQQLAVVQAALGQFDVAEENFMRSIDLAGQLGGEIFFQARSKALYGRFLGSRGRLEEARQLVDEALEMARGQSQFIYAVCLQAAAPVFIWQGEPQKGAAMLEQALSVLEQIGAKYSICVTCAFLALAKRQLGEDAAAQNYAVRCLELAAPESCIQLFVANPEMMLPVVRVGLEKGLAPEFVKEIIRRMGEQAAEMLAELAVHPDPAVRRRVIAPLAIIGREQAVKKMLSDVDEGVRDQALAVAQTFAQPPKAEARPVKQETQPHPFAREACLQVSCLGAFHVSGGEKEVAWRTTKARDLFAYLIHHREKPVQKEKILEDLWPETDPEQASTLFHTNLYQLRRAVKNVAGEQPVRHKSGQYRLDEEMFSCDIHRFESLAQAAGKAVAEVDAQDLEEAVALYRGEYLEGIDYDWVAAERERLNQLYLQVLDRLAHYYAAEGQYSRAASCLRAILRANPLLEEAHALLMQVYAGMGDRMAVLQQYETLTEVLEEELGVDPSPKTRELYYKLCSEEE</sequence>
<comment type="caution">
    <text evidence="6">The sequence shown here is derived from an EMBL/GenBank/DDBJ whole genome shotgun (WGS) entry which is preliminary data.</text>
</comment>
<feature type="domain" description="OmpR/PhoB-type" evidence="4">
    <location>
        <begin position="896"/>
        <end position="972"/>
    </location>
</feature>
<dbReference type="GO" id="GO:0016887">
    <property type="term" value="F:ATP hydrolysis activity"/>
    <property type="evidence" value="ECO:0007669"/>
    <property type="project" value="InterPro"/>
</dbReference>
<keyword evidence="3" id="KW-0802">TPR repeat</keyword>
<dbReference type="RefSeq" id="WP_008515950.1">
    <property type="nucleotide sequence ID" value="NZ_ACJM01000005.1"/>
</dbReference>
<name>C0GFP5_DETAL</name>
<organism evidence="6 7">
    <name type="scientific">Dethiobacter alkaliphilus AHT 1</name>
    <dbReference type="NCBI Taxonomy" id="555088"/>
    <lineage>
        <taxon>Bacteria</taxon>
        <taxon>Bacillati</taxon>
        <taxon>Bacillota</taxon>
        <taxon>Dethiobacteria</taxon>
        <taxon>Dethiobacterales</taxon>
        <taxon>Dethiobacteraceae</taxon>
        <taxon>Dethiobacter</taxon>
    </lineage>
</organism>
<dbReference type="SMART" id="SM00862">
    <property type="entry name" value="Trans_reg_C"/>
    <property type="match status" value="1"/>
</dbReference>
<dbReference type="InterPro" id="IPR049945">
    <property type="entry name" value="AAA_22"/>
</dbReference>
<dbReference type="eggNOG" id="COG2909">
    <property type="taxonomic scope" value="Bacteria"/>
</dbReference>
<dbReference type="InterPro" id="IPR041617">
    <property type="entry name" value="TPR_MalT"/>
</dbReference>
<proteinExistence type="inferred from homology"/>
<dbReference type="SUPFAM" id="SSF48452">
    <property type="entry name" value="TPR-like"/>
    <property type="match status" value="4"/>
</dbReference>
<dbReference type="GO" id="GO:0006355">
    <property type="term" value="P:regulation of DNA-templated transcription"/>
    <property type="evidence" value="ECO:0007669"/>
    <property type="project" value="InterPro"/>
</dbReference>
<evidence type="ECO:0000256" key="2">
    <source>
        <dbReference type="ARBA" id="ARBA00023125"/>
    </source>
</evidence>
<evidence type="ECO:0000259" key="5">
    <source>
        <dbReference type="SMART" id="SM01043"/>
    </source>
</evidence>
<dbReference type="GO" id="GO:0003677">
    <property type="term" value="F:DNA binding"/>
    <property type="evidence" value="ECO:0007669"/>
    <property type="project" value="UniProtKB-KW"/>
</dbReference>
<protein>
    <submittedName>
        <fullName evidence="6">Transcriptional activator domain protein</fullName>
    </submittedName>
</protein>
<feature type="domain" description="Bacterial transcriptional activator" evidence="5">
    <location>
        <begin position="979"/>
        <end position="1119"/>
    </location>
</feature>
<dbReference type="eggNOG" id="COG3947">
    <property type="taxonomic scope" value="Bacteria"/>
</dbReference>
<evidence type="ECO:0000259" key="4">
    <source>
        <dbReference type="SMART" id="SM00862"/>
    </source>
</evidence>
<keyword evidence="2" id="KW-0238">DNA-binding</keyword>
<dbReference type="SMART" id="SM00028">
    <property type="entry name" value="TPR"/>
    <property type="match status" value="8"/>
</dbReference>
<dbReference type="Pfam" id="PF03704">
    <property type="entry name" value="BTAD"/>
    <property type="match status" value="1"/>
</dbReference>
<dbReference type="InterPro" id="IPR001867">
    <property type="entry name" value="OmpR/PhoB-type_DNA-bd"/>
</dbReference>
<dbReference type="Pfam" id="PF25873">
    <property type="entry name" value="WHD_MalT"/>
    <property type="match status" value="1"/>
</dbReference>
<dbReference type="InterPro" id="IPR019734">
    <property type="entry name" value="TPR_rpt"/>
</dbReference>
<dbReference type="STRING" id="555088.DealDRAFT_1304"/>
<evidence type="ECO:0000256" key="1">
    <source>
        <dbReference type="ARBA" id="ARBA00005820"/>
    </source>
</evidence>
<dbReference type="SUPFAM" id="SSF46894">
    <property type="entry name" value="C-terminal effector domain of the bipartite response regulators"/>
    <property type="match status" value="1"/>
</dbReference>
<comment type="similarity">
    <text evidence="1">Belongs to the AfsR/DnrI/RedD regulatory family.</text>
</comment>
<dbReference type="EMBL" id="ACJM01000005">
    <property type="protein sequence ID" value="EEG78005.1"/>
    <property type="molecule type" value="Genomic_DNA"/>
</dbReference>
<dbReference type="Pfam" id="PF00486">
    <property type="entry name" value="Trans_reg_C"/>
    <property type="match status" value="1"/>
</dbReference>
<dbReference type="AlphaFoldDB" id="C0GFP5"/>
<dbReference type="Pfam" id="PF13401">
    <property type="entry name" value="AAA_22"/>
    <property type="match status" value="1"/>
</dbReference>
<dbReference type="Gene3D" id="1.10.10.10">
    <property type="entry name" value="Winged helix-like DNA-binding domain superfamily/Winged helix DNA-binding domain"/>
    <property type="match status" value="1"/>
</dbReference>
<evidence type="ECO:0000313" key="6">
    <source>
        <dbReference type="EMBL" id="EEG78005.1"/>
    </source>
</evidence>
<dbReference type="PROSITE" id="PS50005">
    <property type="entry name" value="TPR"/>
    <property type="match status" value="1"/>
</dbReference>
<dbReference type="SUPFAM" id="SSF52540">
    <property type="entry name" value="P-loop containing nucleoside triphosphate hydrolases"/>
    <property type="match status" value="1"/>
</dbReference>
<dbReference type="InterPro" id="IPR036388">
    <property type="entry name" value="WH-like_DNA-bd_sf"/>
</dbReference>
<dbReference type="Pfam" id="PF17874">
    <property type="entry name" value="TPR_MalT"/>
    <property type="match status" value="1"/>
</dbReference>
<dbReference type="Gene3D" id="1.25.40.10">
    <property type="entry name" value="Tetratricopeptide repeat domain"/>
    <property type="match status" value="4"/>
</dbReference>
<dbReference type="InterPro" id="IPR005158">
    <property type="entry name" value="BTAD"/>
</dbReference>
<feature type="repeat" description="TPR" evidence="3">
    <location>
        <begin position="530"/>
        <end position="563"/>
    </location>
</feature>
<dbReference type="InterPro" id="IPR051677">
    <property type="entry name" value="AfsR-DnrI-RedD_regulator"/>
</dbReference>
<dbReference type="GO" id="GO:0000160">
    <property type="term" value="P:phosphorelay signal transduction system"/>
    <property type="evidence" value="ECO:0007669"/>
    <property type="project" value="InterPro"/>
</dbReference>
<dbReference type="PANTHER" id="PTHR35807">
    <property type="entry name" value="TRANSCRIPTIONAL REGULATOR REDD-RELATED"/>
    <property type="match status" value="1"/>
</dbReference>
<accession>C0GFP5</accession>
<keyword evidence="7" id="KW-1185">Reference proteome</keyword>
<reference evidence="6 7" key="1">
    <citation type="submission" date="2009-02" db="EMBL/GenBank/DDBJ databases">
        <title>Sequencing of the draft genome and assembly of Dethiobacter alkaliphilus AHT 1.</title>
        <authorList>
            <consortium name="US DOE Joint Genome Institute (JGI-PGF)"/>
            <person name="Lucas S."/>
            <person name="Copeland A."/>
            <person name="Lapidus A."/>
            <person name="Glavina del Rio T."/>
            <person name="Dalin E."/>
            <person name="Tice H."/>
            <person name="Bruce D."/>
            <person name="Goodwin L."/>
            <person name="Pitluck S."/>
            <person name="Larimer F."/>
            <person name="Land M.L."/>
            <person name="Hauser L."/>
            <person name="Muyzer G."/>
        </authorList>
    </citation>
    <scope>NUCLEOTIDE SEQUENCE [LARGE SCALE GENOMIC DNA]</scope>
    <source>
        <strain evidence="6 7">AHT 1</strain>
    </source>
</reference>